<dbReference type="InterPro" id="IPR052718">
    <property type="entry name" value="NmrA-type_oxidoreductase"/>
</dbReference>
<name>A0ABY3HK00_9BACT</name>
<gene>
    <name evidence="2" type="ORF">ESW18_16730</name>
</gene>
<dbReference type="EMBL" id="VORV01000012">
    <property type="protein sequence ID" value="TXD76390.1"/>
    <property type="molecule type" value="Genomic_DNA"/>
</dbReference>
<dbReference type="CDD" id="cd05269">
    <property type="entry name" value="TMR_SDR_a"/>
    <property type="match status" value="1"/>
</dbReference>
<sequence>MMKIAVTSASGQLGAAIVKALIQEIGEDEVIAIARTPEKAKHLGVEVRKGDYNSPEDLEIALNGVDKVLLVLGMDEPQKRIQQHRNVIEAAKQNGVAKLVYTSIVGDEVNTAFSPIVQSNRQTEEDVRASGLQWVIGRNGIYIEPDLEYIDSYVKEGEIRNCAGEGKCSYTSREELGFSYAQMLLDDTHNGNTYNLVGEAISQKELAAYINQVYKTNLKYTAVSTEEYKKERQAALGDFMGTIIAGIYEGINNGVNDVPSDFQKASGRLHKSPLAMIEAYHQNHPTS</sequence>
<dbReference type="InterPro" id="IPR036291">
    <property type="entry name" value="NAD(P)-bd_dom_sf"/>
</dbReference>
<organism evidence="2 3">
    <name type="scientific">Algoriphagus ratkowskyi</name>
    <dbReference type="NCBI Taxonomy" id="57028"/>
    <lineage>
        <taxon>Bacteria</taxon>
        <taxon>Pseudomonadati</taxon>
        <taxon>Bacteroidota</taxon>
        <taxon>Cytophagia</taxon>
        <taxon>Cytophagales</taxon>
        <taxon>Cyclobacteriaceae</taxon>
        <taxon>Algoriphagus</taxon>
    </lineage>
</organism>
<dbReference type="Gene3D" id="3.40.50.720">
    <property type="entry name" value="NAD(P)-binding Rossmann-like Domain"/>
    <property type="match status" value="1"/>
</dbReference>
<evidence type="ECO:0000259" key="1">
    <source>
        <dbReference type="Pfam" id="PF13460"/>
    </source>
</evidence>
<dbReference type="Proteomes" id="UP000321927">
    <property type="component" value="Unassembled WGS sequence"/>
</dbReference>
<dbReference type="Gene3D" id="3.90.25.10">
    <property type="entry name" value="UDP-galactose 4-epimerase, domain 1"/>
    <property type="match status" value="1"/>
</dbReference>
<comment type="caution">
    <text evidence="2">The sequence shown here is derived from an EMBL/GenBank/DDBJ whole genome shotgun (WGS) entry which is preliminary data.</text>
</comment>
<reference evidence="2 3" key="1">
    <citation type="submission" date="2019-08" db="EMBL/GenBank/DDBJ databases">
        <title>Genome of Algoriphagus ratkowskyi IC026.</title>
        <authorList>
            <person name="Bowman J.P."/>
        </authorList>
    </citation>
    <scope>NUCLEOTIDE SEQUENCE [LARGE SCALE GENOMIC DNA]</scope>
    <source>
        <strain evidence="2 3">IC026</strain>
    </source>
</reference>
<evidence type="ECO:0000313" key="2">
    <source>
        <dbReference type="EMBL" id="TXD76390.1"/>
    </source>
</evidence>
<keyword evidence="3" id="KW-1185">Reference proteome</keyword>
<proteinExistence type="predicted"/>
<dbReference type="InterPro" id="IPR016040">
    <property type="entry name" value="NAD(P)-bd_dom"/>
</dbReference>
<evidence type="ECO:0000313" key="3">
    <source>
        <dbReference type="Proteomes" id="UP000321927"/>
    </source>
</evidence>
<dbReference type="SUPFAM" id="SSF51735">
    <property type="entry name" value="NAD(P)-binding Rossmann-fold domains"/>
    <property type="match status" value="1"/>
</dbReference>
<feature type="domain" description="NAD(P)-binding" evidence="1">
    <location>
        <begin position="9"/>
        <end position="141"/>
    </location>
</feature>
<protein>
    <submittedName>
        <fullName evidence="2">SDR family oxidoreductase</fullName>
    </submittedName>
</protein>
<dbReference type="PANTHER" id="PTHR47129">
    <property type="entry name" value="QUINONE OXIDOREDUCTASE 2"/>
    <property type="match status" value="1"/>
</dbReference>
<dbReference type="Pfam" id="PF13460">
    <property type="entry name" value="NAD_binding_10"/>
    <property type="match status" value="1"/>
</dbReference>
<dbReference type="PANTHER" id="PTHR47129:SF1">
    <property type="entry name" value="NMRA-LIKE DOMAIN-CONTAINING PROTEIN"/>
    <property type="match status" value="1"/>
</dbReference>
<accession>A0ABY3HK00</accession>